<evidence type="ECO:0000313" key="1">
    <source>
        <dbReference type="EMBL" id="CAN0204844.1"/>
    </source>
</evidence>
<protein>
    <submittedName>
        <fullName evidence="1">Uncharacterized protein</fullName>
    </submittedName>
</protein>
<evidence type="ECO:0000313" key="2">
    <source>
        <dbReference type="Proteomes" id="UP001162501"/>
    </source>
</evidence>
<gene>
    <name evidence="1" type="ORF">MRATA1EN22A_LOCUS13626</name>
</gene>
<organism evidence="1 2">
    <name type="scientific">Rangifer tarandus platyrhynchus</name>
    <name type="common">Svalbard reindeer</name>
    <dbReference type="NCBI Taxonomy" id="3082113"/>
    <lineage>
        <taxon>Eukaryota</taxon>
        <taxon>Metazoa</taxon>
        <taxon>Chordata</taxon>
        <taxon>Craniata</taxon>
        <taxon>Vertebrata</taxon>
        <taxon>Euteleostomi</taxon>
        <taxon>Mammalia</taxon>
        <taxon>Eutheria</taxon>
        <taxon>Laurasiatheria</taxon>
        <taxon>Artiodactyla</taxon>
        <taxon>Ruminantia</taxon>
        <taxon>Pecora</taxon>
        <taxon>Cervidae</taxon>
        <taxon>Odocoileinae</taxon>
        <taxon>Rangifer</taxon>
    </lineage>
</organism>
<feature type="non-terminal residue" evidence="1">
    <location>
        <position position="1"/>
    </location>
</feature>
<reference evidence="1" key="2">
    <citation type="submission" date="2025-03" db="EMBL/GenBank/DDBJ databases">
        <authorList>
            <consortium name="ELIXIR-Norway"/>
            <consortium name="Elixir Norway"/>
        </authorList>
    </citation>
    <scope>NUCLEOTIDE SEQUENCE</scope>
</reference>
<proteinExistence type="predicted"/>
<name>A0AC59Z3T5_RANTA</name>
<accession>A0AC59Z3T5</accession>
<dbReference type="Proteomes" id="UP001162501">
    <property type="component" value="Chromosome 23"/>
</dbReference>
<reference evidence="1" key="1">
    <citation type="submission" date="2023-05" db="EMBL/GenBank/DDBJ databases">
        <authorList>
            <consortium name="ELIXIR-Norway"/>
        </authorList>
    </citation>
    <scope>NUCLEOTIDE SEQUENCE</scope>
</reference>
<dbReference type="EMBL" id="OX596107">
    <property type="protein sequence ID" value="CAN0204844.1"/>
    <property type="molecule type" value="Genomic_DNA"/>
</dbReference>
<sequence length="97" mass="9932">DPRMDGALRGVFKALLPLKKWDQLGTVTKSRGPSAVCPALPSASLQLCRGHPGHSSLGRSCSTSLETNSLGGGRSVGKINAAFQILSPGELGQSGSC</sequence>